<feature type="binding site" evidence="7">
    <location>
        <position position="78"/>
    </location>
    <ligand>
        <name>substrate</name>
    </ligand>
</feature>
<dbReference type="HAMAP" id="MF_00109">
    <property type="entry name" value="Shikimate_kinase"/>
    <property type="match status" value="1"/>
</dbReference>
<comment type="subcellular location">
    <subcellularLocation>
        <location evidence="7">Cytoplasm</location>
    </subcellularLocation>
</comment>
<name>A0A9D1ICQ1_9FIRM</name>
<evidence type="ECO:0000256" key="7">
    <source>
        <dbReference type="HAMAP-Rule" id="MF_00109"/>
    </source>
</evidence>
<reference evidence="8" key="2">
    <citation type="journal article" date="2021" name="PeerJ">
        <title>Extensive microbial diversity within the chicken gut microbiome revealed by metagenomics and culture.</title>
        <authorList>
            <person name="Gilroy R."/>
            <person name="Ravi A."/>
            <person name="Getino M."/>
            <person name="Pursley I."/>
            <person name="Horton D.L."/>
            <person name="Alikhan N.F."/>
            <person name="Baker D."/>
            <person name="Gharbi K."/>
            <person name="Hall N."/>
            <person name="Watson M."/>
            <person name="Adriaenssens E.M."/>
            <person name="Foster-Nyarko E."/>
            <person name="Jarju S."/>
            <person name="Secka A."/>
            <person name="Antonio M."/>
            <person name="Oren A."/>
            <person name="Chaudhuri R.R."/>
            <person name="La Ragione R."/>
            <person name="Hildebrand F."/>
            <person name="Pallen M.J."/>
        </authorList>
    </citation>
    <scope>NUCLEOTIDE SEQUENCE</scope>
    <source>
        <strain evidence="8">ChiGjej1B1-19959</strain>
    </source>
</reference>
<dbReference type="GO" id="GO:0005524">
    <property type="term" value="F:ATP binding"/>
    <property type="evidence" value="ECO:0007669"/>
    <property type="project" value="UniProtKB-UniRule"/>
</dbReference>
<dbReference type="GO" id="GO:0004765">
    <property type="term" value="F:shikimate kinase activity"/>
    <property type="evidence" value="ECO:0007669"/>
    <property type="project" value="UniProtKB-UniRule"/>
</dbReference>
<dbReference type="Gene3D" id="3.40.50.300">
    <property type="entry name" value="P-loop containing nucleotide triphosphate hydrolases"/>
    <property type="match status" value="1"/>
</dbReference>
<dbReference type="EC" id="2.7.1.71" evidence="7"/>
<proteinExistence type="inferred from homology"/>
<evidence type="ECO:0000256" key="2">
    <source>
        <dbReference type="ARBA" id="ARBA00022679"/>
    </source>
</evidence>
<evidence type="ECO:0000256" key="5">
    <source>
        <dbReference type="ARBA" id="ARBA00022840"/>
    </source>
</evidence>
<gene>
    <name evidence="7" type="primary">aroK</name>
    <name evidence="8" type="ORF">IAC53_00080</name>
</gene>
<evidence type="ECO:0000256" key="3">
    <source>
        <dbReference type="ARBA" id="ARBA00022741"/>
    </source>
</evidence>
<comment type="pathway">
    <text evidence="7">Metabolic intermediate biosynthesis; chorismate biosynthesis; chorismate from D-erythrose 4-phosphate and phosphoenolpyruvate: step 5/7.</text>
</comment>
<comment type="similarity">
    <text evidence="7">Belongs to the shikimate kinase family.</text>
</comment>
<dbReference type="SUPFAM" id="SSF52540">
    <property type="entry name" value="P-loop containing nucleoside triphosphate hydrolases"/>
    <property type="match status" value="1"/>
</dbReference>
<feature type="binding site" evidence="7">
    <location>
        <position position="133"/>
    </location>
    <ligand>
        <name>substrate</name>
    </ligand>
</feature>
<comment type="caution">
    <text evidence="8">The sequence shown here is derived from an EMBL/GenBank/DDBJ whole genome shotgun (WGS) entry which is preliminary data.</text>
</comment>
<comment type="caution">
    <text evidence="7">Lacks conserved residue(s) required for the propagation of feature annotation.</text>
</comment>
<keyword evidence="6 7" id="KW-0057">Aromatic amino acid biosynthesis</keyword>
<keyword evidence="4 7" id="KW-0418">Kinase</keyword>
<dbReference type="InterPro" id="IPR000623">
    <property type="entry name" value="Shikimate_kinase/TSH1"/>
</dbReference>
<sequence>MRNIVLIGMPASGKSTVGVLLAKTLGVGFCDTDLCIQQRAGRLLQDIIDTDGIEAFLDAERDAVLALTCTNTVIATGGSVVFRDAAMQKLKSDGVVVFLDVPLPEVQKRLRNIKTRGVAAKKGESVEEIYRERLPLYKRYADLTVSCAAHTPEQSVRRILDALQNTRV</sequence>
<keyword evidence="7" id="KW-0460">Magnesium</keyword>
<keyword evidence="1 7" id="KW-0028">Amino-acid biosynthesis</keyword>
<feature type="binding site" evidence="7">
    <location>
        <position position="33"/>
    </location>
    <ligand>
        <name>substrate</name>
    </ligand>
</feature>
<dbReference type="InterPro" id="IPR031322">
    <property type="entry name" value="Shikimate/glucono_kinase"/>
</dbReference>
<dbReference type="Proteomes" id="UP000824071">
    <property type="component" value="Unassembled WGS sequence"/>
</dbReference>
<comment type="cofactor">
    <cofactor evidence="7">
        <name>Mg(2+)</name>
        <dbReference type="ChEBI" id="CHEBI:18420"/>
    </cofactor>
    <text evidence="7">Binds 1 Mg(2+) ion per subunit.</text>
</comment>
<comment type="subunit">
    <text evidence="7">Monomer.</text>
</comment>
<dbReference type="GO" id="GO:0005829">
    <property type="term" value="C:cytosol"/>
    <property type="evidence" value="ECO:0007669"/>
    <property type="project" value="TreeGrafter"/>
</dbReference>
<evidence type="ECO:0000256" key="6">
    <source>
        <dbReference type="ARBA" id="ARBA00023141"/>
    </source>
</evidence>
<dbReference type="PANTHER" id="PTHR21087">
    <property type="entry name" value="SHIKIMATE KINASE"/>
    <property type="match status" value="1"/>
</dbReference>
<keyword evidence="5 7" id="KW-0067">ATP-binding</keyword>
<feature type="binding site" evidence="7">
    <location>
        <position position="15"/>
    </location>
    <ligand>
        <name>Mg(2+)</name>
        <dbReference type="ChEBI" id="CHEBI:18420"/>
    </ligand>
</feature>
<feature type="binding site" evidence="7">
    <location>
        <begin position="11"/>
        <end position="16"/>
    </location>
    <ligand>
        <name>ATP</name>
        <dbReference type="ChEBI" id="CHEBI:30616"/>
    </ligand>
</feature>
<comment type="catalytic activity">
    <reaction evidence="7">
        <text>shikimate + ATP = 3-phosphoshikimate + ADP + H(+)</text>
        <dbReference type="Rhea" id="RHEA:13121"/>
        <dbReference type="ChEBI" id="CHEBI:15378"/>
        <dbReference type="ChEBI" id="CHEBI:30616"/>
        <dbReference type="ChEBI" id="CHEBI:36208"/>
        <dbReference type="ChEBI" id="CHEBI:145989"/>
        <dbReference type="ChEBI" id="CHEBI:456216"/>
        <dbReference type="EC" id="2.7.1.71"/>
    </reaction>
</comment>
<dbReference type="EMBL" id="DVMW01000001">
    <property type="protein sequence ID" value="HIU35000.1"/>
    <property type="molecule type" value="Genomic_DNA"/>
</dbReference>
<dbReference type="AlphaFoldDB" id="A0A9D1ICQ1"/>
<dbReference type="PANTHER" id="PTHR21087:SF16">
    <property type="entry name" value="SHIKIMATE KINASE 1, CHLOROPLASTIC"/>
    <property type="match status" value="1"/>
</dbReference>
<dbReference type="PRINTS" id="PR01100">
    <property type="entry name" value="SHIKIMTKNASE"/>
</dbReference>
<feature type="binding site" evidence="7">
    <location>
        <position position="116"/>
    </location>
    <ligand>
        <name>ATP</name>
        <dbReference type="ChEBI" id="CHEBI:30616"/>
    </ligand>
</feature>
<keyword evidence="7" id="KW-0963">Cytoplasm</keyword>
<dbReference type="CDD" id="cd00464">
    <property type="entry name" value="SK"/>
    <property type="match status" value="1"/>
</dbReference>
<keyword evidence="2 7" id="KW-0808">Transferase</keyword>
<protein>
    <recommendedName>
        <fullName evidence="7">Shikimate kinase</fullName>
        <shortName evidence="7">SK</shortName>
        <ecNumber evidence="7">2.7.1.71</ecNumber>
    </recommendedName>
</protein>
<dbReference type="GO" id="GO:0009073">
    <property type="term" value="P:aromatic amino acid family biosynthetic process"/>
    <property type="evidence" value="ECO:0007669"/>
    <property type="project" value="UniProtKB-KW"/>
</dbReference>
<dbReference type="GO" id="GO:0009423">
    <property type="term" value="P:chorismate biosynthetic process"/>
    <property type="evidence" value="ECO:0007669"/>
    <property type="project" value="UniProtKB-UniRule"/>
</dbReference>
<comment type="function">
    <text evidence="7">Catalyzes the specific phosphorylation of the 3-hydroxyl group of shikimic acid using ATP as a cosubstrate.</text>
</comment>
<evidence type="ECO:0000313" key="8">
    <source>
        <dbReference type="EMBL" id="HIU35000.1"/>
    </source>
</evidence>
<dbReference type="Pfam" id="PF01202">
    <property type="entry name" value="SKI"/>
    <property type="match status" value="1"/>
</dbReference>
<organism evidence="8 9">
    <name type="scientific">Candidatus Fimenecus excrementigallinarum</name>
    <dbReference type="NCBI Taxonomy" id="2840816"/>
    <lineage>
        <taxon>Bacteria</taxon>
        <taxon>Bacillati</taxon>
        <taxon>Bacillota</taxon>
        <taxon>Clostridia</taxon>
        <taxon>Candidatus Fimenecus</taxon>
    </lineage>
</organism>
<evidence type="ECO:0000256" key="1">
    <source>
        <dbReference type="ARBA" id="ARBA00022605"/>
    </source>
</evidence>
<dbReference type="InterPro" id="IPR027417">
    <property type="entry name" value="P-loop_NTPase"/>
</dbReference>
<dbReference type="GO" id="GO:0000287">
    <property type="term" value="F:magnesium ion binding"/>
    <property type="evidence" value="ECO:0007669"/>
    <property type="project" value="UniProtKB-UniRule"/>
</dbReference>
<keyword evidence="7" id="KW-0479">Metal-binding</keyword>
<dbReference type="GO" id="GO:0008652">
    <property type="term" value="P:amino acid biosynthetic process"/>
    <property type="evidence" value="ECO:0007669"/>
    <property type="project" value="UniProtKB-KW"/>
</dbReference>
<evidence type="ECO:0000313" key="9">
    <source>
        <dbReference type="Proteomes" id="UP000824071"/>
    </source>
</evidence>
<reference evidence="8" key="1">
    <citation type="submission" date="2020-10" db="EMBL/GenBank/DDBJ databases">
        <authorList>
            <person name="Gilroy R."/>
        </authorList>
    </citation>
    <scope>NUCLEOTIDE SEQUENCE</scope>
    <source>
        <strain evidence="8">ChiGjej1B1-19959</strain>
    </source>
</reference>
<accession>A0A9D1ICQ1</accession>
<keyword evidence="3 7" id="KW-0547">Nucleotide-binding</keyword>
<evidence type="ECO:0000256" key="4">
    <source>
        <dbReference type="ARBA" id="ARBA00022777"/>
    </source>
</evidence>